<dbReference type="PANTHER" id="PTHR21087:SF16">
    <property type="entry name" value="SHIKIMATE KINASE 1, CHLOROPLASTIC"/>
    <property type="match status" value="1"/>
</dbReference>
<dbReference type="EMBL" id="SJSL01000001">
    <property type="protein sequence ID" value="TCD02474.1"/>
    <property type="molecule type" value="Genomic_DNA"/>
</dbReference>
<dbReference type="PANTHER" id="PTHR21087">
    <property type="entry name" value="SHIKIMATE KINASE"/>
    <property type="match status" value="1"/>
</dbReference>
<feature type="binding site" evidence="7">
    <location>
        <position position="78"/>
    </location>
    <ligand>
        <name>substrate</name>
    </ligand>
</feature>
<dbReference type="Gene3D" id="3.40.50.300">
    <property type="entry name" value="P-loop containing nucleotide triphosphate hydrolases"/>
    <property type="match status" value="1"/>
</dbReference>
<comment type="function">
    <text evidence="7">Catalyzes the specific phosphorylation of the 3-hydroxyl group of shikimic acid using ATP as a cosubstrate.</text>
</comment>
<keyword evidence="7" id="KW-0460">Magnesium</keyword>
<dbReference type="RefSeq" id="WP_131592045.1">
    <property type="nucleotide sequence ID" value="NZ_SJSL01000001.1"/>
</dbReference>
<dbReference type="InterPro" id="IPR031322">
    <property type="entry name" value="Shikimate/glucono_kinase"/>
</dbReference>
<keyword evidence="3 7" id="KW-0547">Nucleotide-binding</keyword>
<dbReference type="AlphaFoldDB" id="A0A4R0NTW7"/>
<feature type="binding site" evidence="7">
    <location>
        <position position="56"/>
    </location>
    <ligand>
        <name>substrate</name>
    </ligand>
</feature>
<dbReference type="GO" id="GO:0008652">
    <property type="term" value="P:amino acid biosynthetic process"/>
    <property type="evidence" value="ECO:0007669"/>
    <property type="project" value="UniProtKB-KW"/>
</dbReference>
<evidence type="ECO:0000256" key="5">
    <source>
        <dbReference type="ARBA" id="ARBA00022840"/>
    </source>
</evidence>
<evidence type="ECO:0000256" key="4">
    <source>
        <dbReference type="ARBA" id="ARBA00022777"/>
    </source>
</evidence>
<keyword evidence="7" id="KW-0963">Cytoplasm</keyword>
<dbReference type="Pfam" id="PF01202">
    <property type="entry name" value="SKI"/>
    <property type="match status" value="1"/>
</dbReference>
<dbReference type="GO" id="GO:0004765">
    <property type="term" value="F:shikimate kinase activity"/>
    <property type="evidence" value="ECO:0007669"/>
    <property type="project" value="UniProtKB-UniRule"/>
</dbReference>
<dbReference type="GO" id="GO:0005829">
    <property type="term" value="C:cytosol"/>
    <property type="evidence" value="ECO:0007669"/>
    <property type="project" value="TreeGrafter"/>
</dbReference>
<evidence type="ECO:0000256" key="7">
    <source>
        <dbReference type="HAMAP-Rule" id="MF_00109"/>
    </source>
</evidence>
<dbReference type="Proteomes" id="UP000293347">
    <property type="component" value="Unassembled WGS sequence"/>
</dbReference>
<protein>
    <recommendedName>
        <fullName evidence="7">Shikimate kinase</fullName>
        <shortName evidence="7">SK</shortName>
        <ecNumber evidence="7">2.7.1.71</ecNumber>
    </recommendedName>
</protein>
<dbReference type="InterPro" id="IPR000623">
    <property type="entry name" value="Shikimate_kinase/TSH1"/>
</dbReference>
<evidence type="ECO:0000256" key="1">
    <source>
        <dbReference type="ARBA" id="ARBA00022605"/>
    </source>
</evidence>
<keyword evidence="1 7" id="KW-0028">Amino-acid biosynthesis</keyword>
<feature type="binding site" evidence="7">
    <location>
        <position position="14"/>
    </location>
    <ligand>
        <name>Mg(2+)</name>
        <dbReference type="ChEBI" id="CHEBI:18420"/>
    </ligand>
</feature>
<keyword evidence="2 7" id="KW-0808">Transferase</keyword>
<feature type="binding site" evidence="7">
    <location>
        <position position="32"/>
    </location>
    <ligand>
        <name>substrate</name>
    </ligand>
</feature>
<comment type="catalytic activity">
    <reaction evidence="7">
        <text>shikimate + ATP = 3-phosphoshikimate + ADP + H(+)</text>
        <dbReference type="Rhea" id="RHEA:13121"/>
        <dbReference type="ChEBI" id="CHEBI:15378"/>
        <dbReference type="ChEBI" id="CHEBI:30616"/>
        <dbReference type="ChEBI" id="CHEBI:36208"/>
        <dbReference type="ChEBI" id="CHEBI:145989"/>
        <dbReference type="ChEBI" id="CHEBI:456216"/>
        <dbReference type="EC" id="2.7.1.71"/>
    </reaction>
</comment>
<name>A0A4R0NTW7_9SPHI</name>
<evidence type="ECO:0000256" key="6">
    <source>
        <dbReference type="ARBA" id="ARBA00023141"/>
    </source>
</evidence>
<comment type="subcellular location">
    <subcellularLocation>
        <location evidence="7">Cytoplasm</location>
    </subcellularLocation>
</comment>
<dbReference type="EC" id="2.7.1.71" evidence="7"/>
<dbReference type="HAMAP" id="MF_00109">
    <property type="entry name" value="Shikimate_kinase"/>
    <property type="match status" value="1"/>
</dbReference>
<feature type="binding site" evidence="7">
    <location>
        <begin position="10"/>
        <end position="15"/>
    </location>
    <ligand>
        <name>ATP</name>
        <dbReference type="ChEBI" id="CHEBI:30616"/>
    </ligand>
</feature>
<keyword evidence="5 7" id="KW-0067">ATP-binding</keyword>
<sequence length="167" mass="18821">MRIFLIGFMGCGKSTFGRKLAAKMSYDFIDLDHLFESTAGTSIREYFNANGEEAFRQEESRILKSHDYPTNCVVATGGGAPCYFDNMDWINNNGVSVYIQMSPAALAQRLEKGKAKRPLLKDLNNAEIVDFIEHKLAERASYYEQAAITTDGMNLNIEELIAQVIYR</sequence>
<feature type="binding site" evidence="7">
    <location>
        <position position="117"/>
    </location>
    <ligand>
        <name>ATP</name>
        <dbReference type="ChEBI" id="CHEBI:30616"/>
    </ligand>
</feature>
<keyword evidence="7" id="KW-0479">Metal-binding</keyword>
<reference evidence="8 9" key="1">
    <citation type="submission" date="2019-02" db="EMBL/GenBank/DDBJ databases">
        <title>Pedobacter sp. RP-1-14 sp. nov., isolated from Arctic soil.</title>
        <authorList>
            <person name="Dahal R.H."/>
        </authorList>
    </citation>
    <scope>NUCLEOTIDE SEQUENCE [LARGE SCALE GENOMIC DNA]</scope>
    <source>
        <strain evidence="8 9">RP-1-14</strain>
    </source>
</reference>
<keyword evidence="9" id="KW-1185">Reference proteome</keyword>
<dbReference type="InterPro" id="IPR027417">
    <property type="entry name" value="P-loop_NTPase"/>
</dbReference>
<dbReference type="CDD" id="cd00464">
    <property type="entry name" value="SK"/>
    <property type="match status" value="1"/>
</dbReference>
<feature type="binding site" evidence="7">
    <location>
        <position position="139"/>
    </location>
    <ligand>
        <name>substrate</name>
    </ligand>
</feature>
<comment type="similarity">
    <text evidence="7">Belongs to the shikimate kinase family.</text>
</comment>
<evidence type="ECO:0000256" key="3">
    <source>
        <dbReference type="ARBA" id="ARBA00022741"/>
    </source>
</evidence>
<gene>
    <name evidence="7" type="primary">aroK</name>
    <name evidence="8" type="ORF">EZ437_00350</name>
</gene>
<comment type="caution">
    <text evidence="7">Lacks conserved residue(s) required for the propagation of feature annotation.</text>
</comment>
<keyword evidence="6 7" id="KW-0057">Aromatic amino acid biosynthesis</keyword>
<dbReference type="GO" id="GO:0000287">
    <property type="term" value="F:magnesium ion binding"/>
    <property type="evidence" value="ECO:0007669"/>
    <property type="project" value="UniProtKB-UniRule"/>
</dbReference>
<dbReference type="PRINTS" id="PR01100">
    <property type="entry name" value="SHIKIMTKNASE"/>
</dbReference>
<proteinExistence type="inferred from homology"/>
<comment type="subunit">
    <text evidence="7">Monomer.</text>
</comment>
<evidence type="ECO:0000256" key="2">
    <source>
        <dbReference type="ARBA" id="ARBA00022679"/>
    </source>
</evidence>
<organism evidence="8 9">
    <name type="scientific">Pedobacter psychroterrae</name>
    <dbReference type="NCBI Taxonomy" id="2530453"/>
    <lineage>
        <taxon>Bacteria</taxon>
        <taxon>Pseudomonadati</taxon>
        <taxon>Bacteroidota</taxon>
        <taxon>Sphingobacteriia</taxon>
        <taxon>Sphingobacteriales</taxon>
        <taxon>Sphingobacteriaceae</taxon>
        <taxon>Pedobacter</taxon>
    </lineage>
</organism>
<dbReference type="GO" id="GO:0009073">
    <property type="term" value="P:aromatic amino acid family biosynthetic process"/>
    <property type="evidence" value="ECO:0007669"/>
    <property type="project" value="UniProtKB-KW"/>
</dbReference>
<comment type="caution">
    <text evidence="8">The sequence shown here is derived from an EMBL/GenBank/DDBJ whole genome shotgun (WGS) entry which is preliminary data.</text>
</comment>
<keyword evidence="4 7" id="KW-0418">Kinase</keyword>
<evidence type="ECO:0000313" key="8">
    <source>
        <dbReference type="EMBL" id="TCD02474.1"/>
    </source>
</evidence>
<dbReference type="UniPathway" id="UPA00053">
    <property type="reaction ID" value="UER00088"/>
</dbReference>
<dbReference type="OrthoDB" id="9800332at2"/>
<dbReference type="GO" id="GO:0009423">
    <property type="term" value="P:chorismate biosynthetic process"/>
    <property type="evidence" value="ECO:0007669"/>
    <property type="project" value="UniProtKB-UniRule"/>
</dbReference>
<dbReference type="SUPFAM" id="SSF52540">
    <property type="entry name" value="P-loop containing nucleoside triphosphate hydrolases"/>
    <property type="match status" value="1"/>
</dbReference>
<comment type="pathway">
    <text evidence="7">Metabolic intermediate biosynthesis; chorismate biosynthesis; chorismate from D-erythrose 4-phosphate and phosphoenolpyruvate: step 5/7.</text>
</comment>
<dbReference type="GO" id="GO:0005524">
    <property type="term" value="F:ATP binding"/>
    <property type="evidence" value="ECO:0007669"/>
    <property type="project" value="UniProtKB-UniRule"/>
</dbReference>
<accession>A0A4R0NTW7</accession>
<comment type="cofactor">
    <cofactor evidence="7">
        <name>Mg(2+)</name>
        <dbReference type="ChEBI" id="CHEBI:18420"/>
    </cofactor>
    <text evidence="7">Binds 1 Mg(2+) ion per subunit.</text>
</comment>
<evidence type="ECO:0000313" key="9">
    <source>
        <dbReference type="Proteomes" id="UP000293347"/>
    </source>
</evidence>